<dbReference type="InterPro" id="IPR027278">
    <property type="entry name" value="ACCD_DCysDesulf"/>
</dbReference>
<name>A0A419S3D2_9SPHI</name>
<evidence type="ECO:0000256" key="1">
    <source>
        <dbReference type="ARBA" id="ARBA00001933"/>
    </source>
</evidence>
<dbReference type="SUPFAM" id="SSF53686">
    <property type="entry name" value="Tryptophan synthase beta subunit-like PLP-dependent enzymes"/>
    <property type="match status" value="1"/>
</dbReference>
<dbReference type="PANTHER" id="PTHR43780">
    <property type="entry name" value="1-AMINOCYCLOPROPANE-1-CARBOXYLATE DEAMINASE-RELATED"/>
    <property type="match status" value="1"/>
</dbReference>
<dbReference type="Proteomes" id="UP000283433">
    <property type="component" value="Unassembled WGS sequence"/>
</dbReference>
<reference evidence="7 8" key="1">
    <citation type="submission" date="2016-07" db="EMBL/GenBank/DDBJ databases">
        <title>Genome of Pelobium manganitolerans.</title>
        <authorList>
            <person name="Wu S."/>
            <person name="Wang G."/>
        </authorList>
    </citation>
    <scope>NUCLEOTIDE SEQUENCE [LARGE SCALE GENOMIC DNA]</scope>
    <source>
        <strain evidence="7 8">YS-25</strain>
    </source>
</reference>
<dbReference type="PANTHER" id="PTHR43780:SF2">
    <property type="entry name" value="1-AMINOCYCLOPROPANE-1-CARBOXYLATE DEAMINASE-RELATED"/>
    <property type="match status" value="1"/>
</dbReference>
<evidence type="ECO:0000313" key="8">
    <source>
        <dbReference type="Proteomes" id="UP000283433"/>
    </source>
</evidence>
<keyword evidence="3 5" id="KW-0663">Pyridoxal phosphate</keyword>
<comment type="caution">
    <text evidence="7">The sequence shown here is derived from an EMBL/GenBank/DDBJ whole genome shotgun (WGS) entry which is preliminary data.</text>
</comment>
<dbReference type="RefSeq" id="WP_120182717.1">
    <property type="nucleotide sequence ID" value="NZ_MBTA01000027.1"/>
</dbReference>
<dbReference type="PIRSF" id="PIRSF006278">
    <property type="entry name" value="ACCD_DCysDesulf"/>
    <property type="match status" value="1"/>
</dbReference>
<protein>
    <submittedName>
        <fullName evidence="7">1-aminocyclopropane-1-carboxylate deaminase</fullName>
    </submittedName>
</protein>
<evidence type="ECO:0000313" key="7">
    <source>
        <dbReference type="EMBL" id="RKD13805.1"/>
    </source>
</evidence>
<evidence type="ECO:0000256" key="3">
    <source>
        <dbReference type="ARBA" id="ARBA00022898"/>
    </source>
</evidence>
<feature type="modified residue" description="N6-(pyridoxal phosphate)lysine" evidence="5">
    <location>
        <position position="40"/>
    </location>
</feature>
<feature type="domain" description="Tryptophan synthase beta chain-like PALP" evidence="6">
    <location>
        <begin position="19"/>
        <end position="281"/>
    </location>
</feature>
<feature type="active site" description="Nucleophile" evidence="4">
    <location>
        <position position="67"/>
    </location>
</feature>
<dbReference type="InterPro" id="IPR001926">
    <property type="entry name" value="TrpB-like_PALP"/>
</dbReference>
<dbReference type="OrthoDB" id="9801249at2"/>
<dbReference type="EMBL" id="MBTA01000027">
    <property type="protein sequence ID" value="RKD13805.1"/>
    <property type="molecule type" value="Genomic_DNA"/>
</dbReference>
<dbReference type="GO" id="GO:0019148">
    <property type="term" value="F:D-cysteine desulfhydrase activity"/>
    <property type="evidence" value="ECO:0007669"/>
    <property type="project" value="TreeGrafter"/>
</dbReference>
<sequence>MEFNFYSPEEEINFAPITSHGVRLFMKRDDLIHPFISGNKWRKLKYNLIHASVTQKKRLVSFGGAYSNHILALAAAGAKFGFKTTAFIRGEEVSNPVLEFCKLFGMQLIFVSRDAYRDKQNCFNHYFEGDNETFFIDEGGYGQAAAQGCREIIDELNHTYDAIFCAAGTGATAAGIINALAEKNLATKMNVISALKGDGFLKAEIDRLLVKPHTYELFSQYHFGGYAKTNAELLQFIQRFATETGVLLDPVYTGKTLFAIQDYVSNGYLKPGSKILMVHTGGLFGILGMLDRFKDLYR</sequence>
<gene>
    <name evidence="7" type="ORF">BCY91_09600</name>
</gene>
<dbReference type="AlphaFoldDB" id="A0A419S3D2"/>
<comment type="cofactor">
    <cofactor evidence="1">
        <name>pyridoxal 5'-phosphate</name>
        <dbReference type="ChEBI" id="CHEBI:597326"/>
    </cofactor>
</comment>
<dbReference type="Gene3D" id="3.40.50.1100">
    <property type="match status" value="2"/>
</dbReference>
<proteinExistence type="inferred from homology"/>
<keyword evidence="8" id="KW-1185">Reference proteome</keyword>
<evidence type="ECO:0000256" key="4">
    <source>
        <dbReference type="PIRSR" id="PIRSR006278-1"/>
    </source>
</evidence>
<accession>A0A419S3D2</accession>
<dbReference type="Pfam" id="PF00291">
    <property type="entry name" value="PALP"/>
    <property type="match status" value="1"/>
</dbReference>
<evidence type="ECO:0000256" key="2">
    <source>
        <dbReference type="ARBA" id="ARBA00008639"/>
    </source>
</evidence>
<comment type="similarity">
    <text evidence="2">Belongs to the ACC deaminase/D-cysteine desulfhydrase family.</text>
</comment>
<evidence type="ECO:0000256" key="5">
    <source>
        <dbReference type="PIRSR" id="PIRSR006278-2"/>
    </source>
</evidence>
<dbReference type="InterPro" id="IPR036052">
    <property type="entry name" value="TrpB-like_PALP_sf"/>
</dbReference>
<organism evidence="7 8">
    <name type="scientific">Pelobium manganitolerans</name>
    <dbReference type="NCBI Taxonomy" id="1842495"/>
    <lineage>
        <taxon>Bacteria</taxon>
        <taxon>Pseudomonadati</taxon>
        <taxon>Bacteroidota</taxon>
        <taxon>Sphingobacteriia</taxon>
        <taxon>Sphingobacteriales</taxon>
        <taxon>Sphingobacteriaceae</taxon>
        <taxon>Pelobium</taxon>
    </lineage>
</organism>
<evidence type="ECO:0000259" key="6">
    <source>
        <dbReference type="Pfam" id="PF00291"/>
    </source>
</evidence>